<dbReference type="AlphaFoldDB" id="A0A540KTL0"/>
<evidence type="ECO:0000313" key="1">
    <source>
        <dbReference type="EMBL" id="TQD77548.1"/>
    </source>
</evidence>
<proteinExistence type="predicted"/>
<evidence type="ECO:0000313" key="2">
    <source>
        <dbReference type="Proteomes" id="UP000315295"/>
    </source>
</evidence>
<comment type="caution">
    <text evidence="1">The sequence shown here is derived from an EMBL/GenBank/DDBJ whole genome shotgun (WGS) entry which is preliminary data.</text>
</comment>
<dbReference type="Proteomes" id="UP000315295">
    <property type="component" value="Unassembled WGS sequence"/>
</dbReference>
<keyword evidence="2" id="KW-1185">Reference proteome</keyword>
<organism evidence="1 2">
    <name type="scientific">Malus baccata</name>
    <name type="common">Siberian crab apple</name>
    <name type="synonym">Pyrus baccata</name>
    <dbReference type="NCBI Taxonomy" id="106549"/>
    <lineage>
        <taxon>Eukaryota</taxon>
        <taxon>Viridiplantae</taxon>
        <taxon>Streptophyta</taxon>
        <taxon>Embryophyta</taxon>
        <taxon>Tracheophyta</taxon>
        <taxon>Spermatophyta</taxon>
        <taxon>Magnoliopsida</taxon>
        <taxon>eudicotyledons</taxon>
        <taxon>Gunneridae</taxon>
        <taxon>Pentapetalae</taxon>
        <taxon>rosids</taxon>
        <taxon>fabids</taxon>
        <taxon>Rosales</taxon>
        <taxon>Rosaceae</taxon>
        <taxon>Amygdaloideae</taxon>
        <taxon>Maleae</taxon>
        <taxon>Malus</taxon>
    </lineage>
</organism>
<reference evidence="1 2" key="1">
    <citation type="journal article" date="2019" name="G3 (Bethesda)">
        <title>Sequencing of a Wild Apple (Malus baccata) Genome Unravels the Differences Between Cultivated and Wild Apple Species Regarding Disease Resistance and Cold Tolerance.</title>
        <authorList>
            <person name="Chen X."/>
        </authorList>
    </citation>
    <scope>NUCLEOTIDE SEQUENCE [LARGE SCALE GENOMIC DNA]</scope>
    <source>
        <strain evidence="2">cv. Shandingzi</strain>
        <tissue evidence="1">Leaves</tissue>
    </source>
</reference>
<protein>
    <submittedName>
        <fullName evidence="1">Uncharacterized protein</fullName>
    </submittedName>
</protein>
<name>A0A540KTL0_MALBA</name>
<accession>A0A540KTL0</accession>
<gene>
    <name evidence="1" type="ORF">C1H46_036902</name>
</gene>
<sequence>MTSMLSSMLSQGLGNLHVLFIACKSVGDLQVLFIVRNQVLEGLWLLARSCLQAKQTINA</sequence>
<dbReference type="EMBL" id="VIEB01000955">
    <property type="protein sequence ID" value="TQD77548.1"/>
    <property type="molecule type" value="Genomic_DNA"/>
</dbReference>